<evidence type="ECO:0000256" key="8">
    <source>
        <dbReference type="RuleBase" id="RU368028"/>
    </source>
</evidence>
<dbReference type="PROSITE" id="PS50206">
    <property type="entry name" value="RHODANESE_3"/>
    <property type="match status" value="1"/>
</dbReference>
<evidence type="ECO:0000313" key="12">
    <source>
        <dbReference type="RefSeq" id="XP_070328476.1"/>
    </source>
</evidence>
<evidence type="ECO:0000256" key="7">
    <source>
        <dbReference type="ARBA" id="ARBA00051341"/>
    </source>
</evidence>
<feature type="domain" description="Rhodanese" evidence="10">
    <location>
        <begin position="384"/>
        <end position="491"/>
    </location>
</feature>
<reference evidence="12" key="2">
    <citation type="submission" date="2025-08" db="UniProtKB">
        <authorList>
            <consortium name="RefSeq"/>
        </authorList>
    </citation>
    <scope>IDENTIFICATION</scope>
    <source>
        <tissue evidence="12">Tongue muscle</tissue>
    </source>
</reference>
<protein>
    <recommendedName>
        <fullName evidence="8">M-phase inducer phosphatase</fullName>
        <ecNumber evidence="8">3.1.3.48</ecNumber>
    </recommendedName>
</protein>
<dbReference type="Pfam" id="PF06617">
    <property type="entry name" value="M-inducer_phosp"/>
    <property type="match status" value="2"/>
</dbReference>
<keyword evidence="2 8" id="KW-0132">Cell division</keyword>
<dbReference type="Gene3D" id="3.40.250.10">
    <property type="entry name" value="Rhodanese-like domain"/>
    <property type="match status" value="1"/>
</dbReference>
<evidence type="ECO:0000256" key="6">
    <source>
        <dbReference type="ARBA" id="ARBA00023306"/>
    </source>
</evidence>
<accession>A0ABM4IKX1</accession>
<proteinExistence type="inferred from homology"/>
<keyword evidence="11" id="KW-1185">Reference proteome</keyword>
<dbReference type="PRINTS" id="PR00716">
    <property type="entry name" value="MPIPHPHTASE"/>
</dbReference>
<dbReference type="Proteomes" id="UP001652640">
    <property type="component" value="Chromosome 9"/>
</dbReference>
<evidence type="ECO:0000256" key="5">
    <source>
        <dbReference type="ARBA" id="ARBA00022912"/>
    </source>
</evidence>
<dbReference type="RefSeq" id="XP_070328476.1">
    <property type="nucleotide sequence ID" value="XM_070472375.1"/>
</dbReference>
<keyword evidence="6 8" id="KW-0131">Cell cycle</keyword>
<dbReference type="GeneID" id="110127046"/>
<comment type="similarity">
    <text evidence="1 8">Belongs to the MPI phosphatase family.</text>
</comment>
<evidence type="ECO:0000256" key="1">
    <source>
        <dbReference type="ARBA" id="ARBA00011065"/>
    </source>
</evidence>
<organism evidence="11 12">
    <name type="scientific">Odocoileus virginianus</name>
    <name type="common">White-tailed deer</name>
    <dbReference type="NCBI Taxonomy" id="9874"/>
    <lineage>
        <taxon>Eukaryota</taxon>
        <taxon>Metazoa</taxon>
        <taxon>Chordata</taxon>
        <taxon>Craniata</taxon>
        <taxon>Vertebrata</taxon>
        <taxon>Euteleostomi</taxon>
        <taxon>Mammalia</taxon>
        <taxon>Eutheria</taxon>
        <taxon>Laurasiatheria</taxon>
        <taxon>Artiodactyla</taxon>
        <taxon>Ruminantia</taxon>
        <taxon>Pecora</taxon>
        <taxon>Cervidae</taxon>
        <taxon>Odocoileinae</taxon>
        <taxon>Odocoileus</taxon>
    </lineage>
</organism>
<feature type="compositionally biased region" description="Low complexity" evidence="9">
    <location>
        <begin position="88"/>
        <end position="100"/>
    </location>
</feature>
<evidence type="ECO:0000259" key="10">
    <source>
        <dbReference type="PROSITE" id="PS50206"/>
    </source>
</evidence>
<evidence type="ECO:0000256" key="2">
    <source>
        <dbReference type="ARBA" id="ARBA00022618"/>
    </source>
</evidence>
<gene>
    <name evidence="12" type="primary">CDC25B</name>
</gene>
<dbReference type="PANTHER" id="PTHR10828:SF48">
    <property type="entry name" value="M-PHASE INDUCER PHOSPHATASE 2"/>
    <property type="match status" value="1"/>
</dbReference>
<evidence type="ECO:0000256" key="9">
    <source>
        <dbReference type="SAM" id="MobiDB-lite"/>
    </source>
</evidence>
<dbReference type="InterPro" id="IPR000751">
    <property type="entry name" value="MPI_Phosphatase"/>
</dbReference>
<keyword evidence="4 8" id="KW-0378">Hydrolase</keyword>
<evidence type="ECO:0000256" key="3">
    <source>
        <dbReference type="ARBA" id="ARBA00022776"/>
    </source>
</evidence>
<dbReference type="CDD" id="cd01530">
    <property type="entry name" value="Cdc25"/>
    <property type="match status" value="1"/>
</dbReference>
<feature type="region of interest" description="Disordered" evidence="9">
    <location>
        <begin position="1"/>
        <end position="52"/>
    </location>
</feature>
<dbReference type="PANTHER" id="PTHR10828">
    <property type="entry name" value="M-PHASE INDUCER PHOSPHATASE DUAL SPECIFICITY PHOSPHATASE CDC25"/>
    <property type="match status" value="1"/>
</dbReference>
<keyword evidence="5 8" id="KW-0904">Protein phosphatase</keyword>
<feature type="region of interest" description="Disordered" evidence="9">
    <location>
        <begin position="292"/>
        <end position="318"/>
    </location>
</feature>
<feature type="region of interest" description="Disordered" evidence="9">
    <location>
        <begin position="88"/>
        <end position="107"/>
    </location>
</feature>
<comment type="catalytic activity">
    <reaction evidence="7">
        <text>O-phospho-L-tyrosyl-[protein] + H2O = L-tyrosyl-[protein] + phosphate</text>
        <dbReference type="Rhea" id="RHEA:10684"/>
        <dbReference type="Rhea" id="RHEA-COMP:10136"/>
        <dbReference type="Rhea" id="RHEA-COMP:20101"/>
        <dbReference type="ChEBI" id="CHEBI:15377"/>
        <dbReference type="ChEBI" id="CHEBI:43474"/>
        <dbReference type="ChEBI" id="CHEBI:46858"/>
        <dbReference type="ChEBI" id="CHEBI:61978"/>
        <dbReference type="EC" id="3.1.3.48"/>
    </reaction>
    <physiologicalReaction direction="left-to-right" evidence="7">
        <dbReference type="Rhea" id="RHEA:10685"/>
    </physiologicalReaction>
</comment>
<dbReference type="InterPro" id="IPR001763">
    <property type="entry name" value="Rhodanese-like_dom"/>
</dbReference>
<evidence type="ECO:0000256" key="4">
    <source>
        <dbReference type="ARBA" id="ARBA00022801"/>
    </source>
</evidence>
<name>A0ABM4IKX1_ODOVR</name>
<sequence length="533" mass="60027">MELPQPEPVAGSALSPAGMRGGAQRPGHLPGLRLGAHGLLGSPERAATSSPVTTLTQTMHHLAGLGSETPKSQVGSLLTCLSLSRRASESSLSSESSESSDAGLCMDSPSPMDPNMAEQTFEQAIQAASRVIRNEQFAIRRFQSLPGKLLGHSPVLRNITNSQASGTWRKSEACDQAAHGSGEDKENCLTPERKMEVEELIPLARCHFSLTPSTGAVEEDDGFVDILETDLKENDVVPPGMESLISAPLVKTSEKEEEQDLIMYSKCQRLFRSPSMPCSVIRPILKRLERPQDRDLPVQNKRRRSVTPPEEELREAEEPKARILRSKSLCHDEIENILDSDHRELIGDYSKAFLLQTVDGKHQDLKYISPETVVALLTGKFSHIVEKFVIVDCRYPYEYEGGHIKTAVNLPLERDAETFLLQSPITPCNLDKRVILIFHCEFSSERGPRMCRFIRERDRASNDYPSLYYPEMYILKGGYKDFFPQHPTFCEPQDYRPMNHEDFKDELKTFRLKTRSWAGERSRRELCSRLQDQ</sequence>
<dbReference type="SMART" id="SM00450">
    <property type="entry name" value="RHOD"/>
    <property type="match status" value="1"/>
</dbReference>
<dbReference type="InterPro" id="IPR036873">
    <property type="entry name" value="Rhodanese-like_dom_sf"/>
</dbReference>
<reference evidence="11" key="1">
    <citation type="journal article" date="2022" name="J. Hered.">
        <title>A De Novo Chromosome-Level Genome Assembly of the White-Tailed Deer, Odocoileus Virginianus.</title>
        <authorList>
            <person name="London E.W."/>
            <person name="Roca A.L."/>
            <person name="Novakofski J.E."/>
            <person name="Mateus-Pinilla N.E."/>
        </authorList>
    </citation>
    <scope>NUCLEOTIDE SEQUENCE [LARGE SCALE GENOMIC DNA]</scope>
</reference>
<evidence type="ECO:0000313" key="11">
    <source>
        <dbReference type="Proteomes" id="UP001652640"/>
    </source>
</evidence>
<dbReference type="Pfam" id="PF00581">
    <property type="entry name" value="Rhodanese"/>
    <property type="match status" value="1"/>
</dbReference>
<comment type="function">
    <text evidence="8">Tyrosine protein phosphatase which functions as a dosage-dependent inducer of mitotic progression.</text>
</comment>
<dbReference type="EC" id="3.1.3.48" evidence="8"/>
<keyword evidence="3 8" id="KW-0498">Mitosis</keyword>
<dbReference type="SUPFAM" id="SSF52821">
    <property type="entry name" value="Rhodanese/Cell cycle control phosphatase"/>
    <property type="match status" value="1"/>
</dbReference>